<dbReference type="EMBL" id="JBJKBG010000009">
    <property type="protein sequence ID" value="KAL3721376.1"/>
    <property type="molecule type" value="Genomic_DNA"/>
</dbReference>
<reference evidence="2 3" key="1">
    <citation type="submission" date="2024-11" db="EMBL/GenBank/DDBJ databases">
        <title>Chromosome-level genome assembly of Eucalyptus globulus Labill. provides insights into its genome evolution.</title>
        <authorList>
            <person name="Li X."/>
        </authorList>
    </citation>
    <scope>NUCLEOTIDE SEQUENCE [LARGE SCALE GENOMIC DNA]</scope>
    <source>
        <strain evidence="2">CL2024</strain>
        <tissue evidence="2">Fresh tender leaves</tissue>
    </source>
</reference>
<organism evidence="2 3">
    <name type="scientific">Eucalyptus globulus</name>
    <name type="common">Tasmanian blue gum</name>
    <dbReference type="NCBI Taxonomy" id="34317"/>
    <lineage>
        <taxon>Eukaryota</taxon>
        <taxon>Viridiplantae</taxon>
        <taxon>Streptophyta</taxon>
        <taxon>Embryophyta</taxon>
        <taxon>Tracheophyta</taxon>
        <taxon>Spermatophyta</taxon>
        <taxon>Magnoliopsida</taxon>
        <taxon>eudicotyledons</taxon>
        <taxon>Gunneridae</taxon>
        <taxon>Pentapetalae</taxon>
        <taxon>rosids</taxon>
        <taxon>malvids</taxon>
        <taxon>Myrtales</taxon>
        <taxon>Myrtaceae</taxon>
        <taxon>Myrtoideae</taxon>
        <taxon>Eucalypteae</taxon>
        <taxon>Eucalyptus</taxon>
    </lineage>
</organism>
<dbReference type="CDD" id="cd22157">
    <property type="entry name" value="F-box_AtFBW1-like"/>
    <property type="match status" value="1"/>
</dbReference>
<protein>
    <recommendedName>
        <fullName evidence="1">F-box domain-containing protein</fullName>
    </recommendedName>
</protein>
<comment type="caution">
    <text evidence="2">The sequence shown here is derived from an EMBL/GenBank/DDBJ whole genome shotgun (WGS) entry which is preliminary data.</text>
</comment>
<evidence type="ECO:0000313" key="3">
    <source>
        <dbReference type="Proteomes" id="UP001634007"/>
    </source>
</evidence>
<dbReference type="Proteomes" id="UP001634007">
    <property type="component" value="Unassembled WGS sequence"/>
</dbReference>
<dbReference type="InterPro" id="IPR050796">
    <property type="entry name" value="SCF_F-box_component"/>
</dbReference>
<dbReference type="PANTHER" id="PTHR31672">
    <property type="entry name" value="BNACNNG10540D PROTEIN"/>
    <property type="match status" value="1"/>
</dbReference>
<feature type="domain" description="F-box" evidence="1">
    <location>
        <begin position="5"/>
        <end position="50"/>
    </location>
</feature>
<dbReference type="SUPFAM" id="SSF50965">
    <property type="entry name" value="Galactose oxidase, central domain"/>
    <property type="match status" value="1"/>
</dbReference>
<dbReference type="InterPro" id="IPR011043">
    <property type="entry name" value="Gal_Oxase/kelch_b-propeller"/>
</dbReference>
<dbReference type="AlphaFoldDB" id="A0ABD3JA11"/>
<dbReference type="InterPro" id="IPR001810">
    <property type="entry name" value="F-box_dom"/>
</dbReference>
<dbReference type="PROSITE" id="PS50181">
    <property type="entry name" value="FBOX"/>
    <property type="match status" value="1"/>
</dbReference>
<name>A0ABD3JA11_EUCGL</name>
<dbReference type="Gene3D" id="1.20.1280.50">
    <property type="match status" value="1"/>
</dbReference>
<dbReference type="InterPro" id="IPR036047">
    <property type="entry name" value="F-box-like_dom_sf"/>
</dbReference>
<dbReference type="SMART" id="SM00256">
    <property type="entry name" value="FBOX"/>
    <property type="match status" value="1"/>
</dbReference>
<dbReference type="PANTHER" id="PTHR31672:SF10">
    <property type="entry name" value="F-BOX DOMAIN-CONTAINING PROTEIN"/>
    <property type="match status" value="1"/>
</dbReference>
<sequence>MSSDDDDGPKLPQDVVVEILKRLPVGSLLRFRCVCRSWRSTIDDPCFVALHLNHSALNASHRYLACLNWYDPDQRPCSLFPNESLALHSRSPIEIPSVDPVNAYSLVGSCNGLICFTDVIGGTRDRTMCLWNLFTRKHKVVWARHLETYNEALGFGFDARSNDYKILRILYCQDDINRVEIYSLRTDSWRSLEREVPAFCPDQSSVFLNGKLYWLVYKHGDPQSRGWYGSIVSFDLAGEVFDEMTLRETFHEDAMVRLAVLDDSLAVFNNFRDAAVYSAPYSICSVWILREHSGHESWTKLYSLKVCGVLTEVHGFMRNGELLVEIDDQKFSWNPITGQYTDLPLSRQCDLVTVVESLVSL</sequence>
<dbReference type="SUPFAM" id="SSF81383">
    <property type="entry name" value="F-box domain"/>
    <property type="match status" value="1"/>
</dbReference>
<dbReference type="InterPro" id="IPR006527">
    <property type="entry name" value="F-box-assoc_dom_typ1"/>
</dbReference>
<evidence type="ECO:0000313" key="2">
    <source>
        <dbReference type="EMBL" id="KAL3721376.1"/>
    </source>
</evidence>
<proteinExistence type="predicted"/>
<gene>
    <name evidence="2" type="ORF">ACJRO7_033807</name>
</gene>
<evidence type="ECO:0000259" key="1">
    <source>
        <dbReference type="PROSITE" id="PS50181"/>
    </source>
</evidence>
<accession>A0ABD3JA11</accession>
<dbReference type="NCBIfam" id="TIGR01640">
    <property type="entry name" value="F_box_assoc_1"/>
    <property type="match status" value="1"/>
</dbReference>
<dbReference type="InterPro" id="IPR017451">
    <property type="entry name" value="F-box-assoc_interact_dom"/>
</dbReference>
<keyword evidence="3" id="KW-1185">Reference proteome</keyword>
<dbReference type="Pfam" id="PF07734">
    <property type="entry name" value="FBA_1"/>
    <property type="match status" value="1"/>
</dbReference>
<dbReference type="Pfam" id="PF00646">
    <property type="entry name" value="F-box"/>
    <property type="match status" value="1"/>
</dbReference>